<feature type="signal peptide" evidence="1">
    <location>
        <begin position="1"/>
        <end position="21"/>
    </location>
</feature>
<evidence type="ECO:0000313" key="2">
    <source>
        <dbReference type="EMBL" id="TBU27808.1"/>
    </source>
</evidence>
<reference evidence="2 4" key="1">
    <citation type="submission" date="2019-01" db="EMBL/GenBank/DDBJ databases">
        <title>Draft genome sequences of three monokaryotic isolates of the white-rot basidiomycete fungus Dichomitus squalens.</title>
        <authorList>
            <consortium name="DOE Joint Genome Institute"/>
            <person name="Lopez S.C."/>
            <person name="Andreopoulos B."/>
            <person name="Pangilinan J."/>
            <person name="Lipzen A."/>
            <person name="Riley R."/>
            <person name="Ahrendt S."/>
            <person name="Ng V."/>
            <person name="Barry K."/>
            <person name="Daum C."/>
            <person name="Grigoriev I.V."/>
            <person name="Hilden K.S."/>
            <person name="Makela M.R."/>
            <person name="de Vries R.P."/>
        </authorList>
    </citation>
    <scope>NUCLEOTIDE SEQUENCE [LARGE SCALE GENOMIC DNA]</scope>
    <source>
        <strain evidence="3 4">CBS 464.89</strain>
        <strain evidence="2">OM18370.1</strain>
    </source>
</reference>
<dbReference type="Proteomes" id="UP000292957">
    <property type="component" value="Unassembled WGS sequence"/>
</dbReference>
<evidence type="ECO:0000256" key="1">
    <source>
        <dbReference type="SAM" id="SignalP"/>
    </source>
</evidence>
<name>A0A4Q9P4L1_9APHY</name>
<dbReference type="OrthoDB" id="3342934at2759"/>
<sequence>MQFQFVASLLAMSALISSTLGESHTIHFTNKCGKGTPTLVQNGVILSTGGDYTHDGPIISAIAYHTYASQQPGGCGLNGESCTLIETTLKNPTTAGSGSSTDISLIPPHTFSVTSGFGYYNGCDGFGADCTDANCPDAFHDPSQTWVQVACQTDNVDLAITFCD</sequence>
<keyword evidence="4" id="KW-1185">Reference proteome</keyword>
<dbReference type="EMBL" id="ML145148">
    <property type="protein sequence ID" value="TBU56608.1"/>
    <property type="molecule type" value="Genomic_DNA"/>
</dbReference>
<evidence type="ECO:0000313" key="3">
    <source>
        <dbReference type="EMBL" id="TBU56608.1"/>
    </source>
</evidence>
<feature type="chain" id="PRO_5040597626" evidence="1">
    <location>
        <begin position="22"/>
        <end position="164"/>
    </location>
</feature>
<dbReference type="Proteomes" id="UP000292082">
    <property type="component" value="Unassembled WGS sequence"/>
</dbReference>
<gene>
    <name evidence="3" type="ORF">BD310DRAFT_823238</name>
    <name evidence="2" type="ORF">BD311DRAFT_664745</name>
</gene>
<dbReference type="EMBL" id="ML143428">
    <property type="protein sequence ID" value="TBU27808.1"/>
    <property type="molecule type" value="Genomic_DNA"/>
</dbReference>
<accession>A0A4Q9P4L1</accession>
<organism evidence="2">
    <name type="scientific">Dichomitus squalens</name>
    <dbReference type="NCBI Taxonomy" id="114155"/>
    <lineage>
        <taxon>Eukaryota</taxon>
        <taxon>Fungi</taxon>
        <taxon>Dikarya</taxon>
        <taxon>Basidiomycota</taxon>
        <taxon>Agaricomycotina</taxon>
        <taxon>Agaricomycetes</taxon>
        <taxon>Polyporales</taxon>
        <taxon>Polyporaceae</taxon>
        <taxon>Dichomitus</taxon>
    </lineage>
</organism>
<proteinExistence type="predicted"/>
<keyword evidence="1" id="KW-0732">Signal</keyword>
<evidence type="ECO:0000313" key="4">
    <source>
        <dbReference type="Proteomes" id="UP000292082"/>
    </source>
</evidence>
<dbReference type="AlphaFoldDB" id="A0A4Q9P4L1"/>
<protein>
    <submittedName>
        <fullName evidence="2">Glycopeptide</fullName>
    </submittedName>
</protein>